<dbReference type="PROSITE" id="PS51710">
    <property type="entry name" value="G_OBG"/>
    <property type="match status" value="1"/>
</dbReference>
<evidence type="ECO:0000256" key="4">
    <source>
        <dbReference type="ARBA" id="ARBA00022723"/>
    </source>
</evidence>
<dbReference type="InterPro" id="IPR045086">
    <property type="entry name" value="OBG_GTPase"/>
</dbReference>
<comment type="cofactor">
    <cofactor evidence="1 9">
        <name>Mg(2+)</name>
        <dbReference type="ChEBI" id="CHEBI:18420"/>
    </cofactor>
</comment>
<dbReference type="RefSeq" id="WP_003338376.1">
    <property type="nucleotide sequence ID" value="NZ_CP007806.1"/>
</dbReference>
<dbReference type="eggNOG" id="COG0536">
    <property type="taxonomic scope" value="Bacteria"/>
</dbReference>
<dbReference type="Pfam" id="PF09269">
    <property type="entry name" value="DUF1967"/>
    <property type="match status" value="1"/>
</dbReference>
<dbReference type="Gene3D" id="2.70.210.12">
    <property type="entry name" value="GTP1/OBG domain"/>
    <property type="match status" value="1"/>
</dbReference>
<dbReference type="PIRSF" id="PIRSF002401">
    <property type="entry name" value="GTP_bd_Obg/CgtA"/>
    <property type="match status" value="1"/>
</dbReference>
<dbReference type="InterPro" id="IPR006074">
    <property type="entry name" value="GTP1-OBG_CS"/>
</dbReference>
<reference evidence="13 14" key="1">
    <citation type="journal article" date="2011" name="J. Bacteriol.">
        <title>Genome sequence of Brevibacillus laterosporus LMG 15441, a pathogen of invertebrates.</title>
        <authorList>
            <person name="Djukic M."/>
            <person name="Poehlein A."/>
            <person name="Thurmer A."/>
            <person name="Daniel R."/>
        </authorList>
    </citation>
    <scope>NUCLEOTIDE SEQUENCE [LARGE SCALE GENOMIC DNA]</scope>
    <source>
        <strain evidence="13 14">LMG 15441</strain>
    </source>
</reference>
<sequence length="425" mass="47036">MFVDQVKVYVKGGDGGNGAVSFRREKYVALGGPAGGDGGKGANVVFVVDEGLRTLIDFRYQRHFKAKRGEHGRTKGMHGAGAEDMIVRVPPGTTVYDDDTQEVIADLIEHGQRAIIAKGGRGGRGNIRFATSSNPAPEIAENGEPGQERYIRMELKLIADVGLVGYPSVGKSTLLSSVTAAKPKIAAYHFTTIAPNLGVVDLGEKSFVMADLPGLIEGAHEGVGLGHQFLRHVERTRVIVHVIDMAATEGRDPYEDYLQINEELKHYNARMEDRPQIIVANKMDLPDAEVHLQAFREKCPDAKIYSISGATRQGVQELMYAISDLLETIPERFEVEEVVEVEERVVFKAEPEEIPFVITRENDVFVVSGEKLEKLTKMTNLNSYDSIQRFARLMRTMGIDQALRERGAKDGDTVQIGKFEFEFQE</sequence>
<gene>
    <name evidence="9 13" type="primary">obg</name>
    <name evidence="13" type="ORF">BRLA_c012580</name>
</gene>
<keyword evidence="14" id="KW-1185">Reference proteome</keyword>
<evidence type="ECO:0000256" key="6">
    <source>
        <dbReference type="ARBA" id="ARBA00022801"/>
    </source>
</evidence>
<dbReference type="AlphaFoldDB" id="A0A075R335"/>
<dbReference type="GO" id="GO:0042254">
    <property type="term" value="P:ribosome biogenesis"/>
    <property type="evidence" value="ECO:0007669"/>
    <property type="project" value="UniProtKB-UniRule"/>
</dbReference>
<comment type="function">
    <text evidence="9">An essential GTPase which binds GTP, GDP and possibly (p)ppGpp with moderate affinity, with high nucleotide exchange rates and a fairly low GTP hydrolysis rate. Plays a role in control of the cell cycle, stress response, ribosome biogenesis and in those bacteria that undergo differentiation, in morphogenesis control.</text>
</comment>
<comment type="similarity">
    <text evidence="2 9">Belongs to the TRAFAC class OBG-HflX-like GTPase superfamily. OBG GTPase family.</text>
</comment>
<accession>A0A075R335</accession>
<dbReference type="InterPro" id="IPR014100">
    <property type="entry name" value="GTP-bd_Obg/CgtA"/>
</dbReference>
<feature type="binding site" evidence="9">
    <location>
        <begin position="308"/>
        <end position="310"/>
    </location>
    <ligand>
        <name>GTP</name>
        <dbReference type="ChEBI" id="CHEBI:37565"/>
    </ligand>
</feature>
<feature type="binding site" evidence="9">
    <location>
        <position position="192"/>
    </location>
    <ligand>
        <name>Mg(2+)</name>
        <dbReference type="ChEBI" id="CHEBI:18420"/>
    </ligand>
</feature>
<evidence type="ECO:0000259" key="10">
    <source>
        <dbReference type="PROSITE" id="PS51710"/>
    </source>
</evidence>
<dbReference type="InterPro" id="IPR006073">
    <property type="entry name" value="GTP-bd"/>
</dbReference>
<dbReference type="EMBL" id="CP007806">
    <property type="protein sequence ID" value="AIG25598.1"/>
    <property type="molecule type" value="Genomic_DNA"/>
</dbReference>
<feature type="domain" description="OCT" evidence="11">
    <location>
        <begin position="348"/>
        <end position="425"/>
    </location>
</feature>
<evidence type="ECO:0000259" key="11">
    <source>
        <dbReference type="PROSITE" id="PS51881"/>
    </source>
</evidence>
<dbReference type="Gene3D" id="3.40.50.300">
    <property type="entry name" value="P-loop containing nucleotide triphosphate hydrolases"/>
    <property type="match status" value="1"/>
</dbReference>
<feature type="binding site" evidence="9">
    <location>
        <begin position="211"/>
        <end position="214"/>
    </location>
    <ligand>
        <name>GTP</name>
        <dbReference type="ChEBI" id="CHEBI:37565"/>
    </ligand>
</feature>
<evidence type="ECO:0000256" key="7">
    <source>
        <dbReference type="ARBA" id="ARBA00022842"/>
    </source>
</evidence>
<feature type="binding site" evidence="9">
    <location>
        <begin position="190"/>
        <end position="194"/>
    </location>
    <ligand>
        <name>GTP</name>
        <dbReference type="ChEBI" id="CHEBI:37565"/>
    </ligand>
</feature>
<protein>
    <recommendedName>
        <fullName evidence="9">GTPase Obg</fullName>
        <ecNumber evidence="9">3.6.5.-</ecNumber>
    </recommendedName>
    <alternativeName>
        <fullName evidence="9">GTP-binding protein Obg</fullName>
    </alternativeName>
</protein>
<dbReference type="NCBIfam" id="NF008956">
    <property type="entry name" value="PRK12299.1"/>
    <property type="match status" value="1"/>
</dbReference>
<dbReference type="Proteomes" id="UP000005850">
    <property type="component" value="Chromosome"/>
</dbReference>
<dbReference type="NCBIfam" id="TIGR00231">
    <property type="entry name" value="small_GTP"/>
    <property type="match status" value="1"/>
</dbReference>
<dbReference type="EC" id="3.6.5.-" evidence="9"/>
<dbReference type="InterPro" id="IPR031167">
    <property type="entry name" value="G_OBG"/>
</dbReference>
<dbReference type="PROSITE" id="PS00905">
    <property type="entry name" value="GTP1_OBG"/>
    <property type="match status" value="1"/>
</dbReference>
<feature type="binding site" evidence="9">
    <location>
        <begin position="281"/>
        <end position="284"/>
    </location>
    <ligand>
        <name>GTP</name>
        <dbReference type="ChEBI" id="CHEBI:37565"/>
    </ligand>
</feature>
<dbReference type="Gene3D" id="3.30.300.350">
    <property type="entry name" value="GTP-binding protein OBG, C-terminal domain"/>
    <property type="match status" value="1"/>
</dbReference>
<keyword evidence="4 9" id="KW-0479">Metal-binding</keyword>
<dbReference type="CDD" id="cd01898">
    <property type="entry name" value="Obg"/>
    <property type="match status" value="1"/>
</dbReference>
<dbReference type="SUPFAM" id="SSF102741">
    <property type="entry name" value="Obg GTP-binding protein C-terminal domain"/>
    <property type="match status" value="1"/>
</dbReference>
<dbReference type="SUPFAM" id="SSF82051">
    <property type="entry name" value="Obg GTP-binding protein N-terminal domain"/>
    <property type="match status" value="1"/>
</dbReference>
<dbReference type="GO" id="GO:0003924">
    <property type="term" value="F:GTPase activity"/>
    <property type="evidence" value="ECO:0007669"/>
    <property type="project" value="UniProtKB-UniRule"/>
</dbReference>
<dbReference type="NCBIfam" id="NF008954">
    <property type="entry name" value="PRK12296.1"/>
    <property type="match status" value="1"/>
</dbReference>
<keyword evidence="8 9" id="KW-0342">GTP-binding</keyword>
<evidence type="ECO:0000256" key="9">
    <source>
        <dbReference type="HAMAP-Rule" id="MF_01454"/>
    </source>
</evidence>
<dbReference type="PROSITE" id="PS51883">
    <property type="entry name" value="OBG"/>
    <property type="match status" value="1"/>
</dbReference>
<dbReference type="InterPro" id="IPR006169">
    <property type="entry name" value="GTP1_OBG_dom"/>
</dbReference>
<dbReference type="FunFam" id="2.70.210.12:FF:000001">
    <property type="entry name" value="GTPase Obg"/>
    <property type="match status" value="1"/>
</dbReference>
<dbReference type="HOGENOM" id="CLU_011747_2_1_9"/>
<evidence type="ECO:0000313" key="14">
    <source>
        <dbReference type="Proteomes" id="UP000005850"/>
    </source>
</evidence>
<dbReference type="GO" id="GO:0005525">
    <property type="term" value="F:GTP binding"/>
    <property type="evidence" value="ECO:0007669"/>
    <property type="project" value="UniProtKB-UniRule"/>
</dbReference>
<dbReference type="Pfam" id="PF01018">
    <property type="entry name" value="GTP1_OBG"/>
    <property type="match status" value="1"/>
</dbReference>
<keyword evidence="5 9" id="KW-0547">Nucleotide-binding</keyword>
<comment type="subunit">
    <text evidence="9">Monomer.</text>
</comment>
<dbReference type="Pfam" id="PF01926">
    <property type="entry name" value="MMR_HSR1"/>
    <property type="match status" value="1"/>
</dbReference>
<dbReference type="STRING" id="1042163.BRLA_c012580"/>
<dbReference type="NCBIfam" id="TIGR02729">
    <property type="entry name" value="Obg_CgtA"/>
    <property type="match status" value="1"/>
</dbReference>
<dbReference type="SUPFAM" id="SSF52540">
    <property type="entry name" value="P-loop containing nucleoside triphosphate hydrolases"/>
    <property type="match status" value="1"/>
</dbReference>
<evidence type="ECO:0000259" key="12">
    <source>
        <dbReference type="PROSITE" id="PS51883"/>
    </source>
</evidence>
<proteinExistence type="inferred from homology"/>
<dbReference type="PROSITE" id="PS51881">
    <property type="entry name" value="OCT"/>
    <property type="match status" value="1"/>
</dbReference>
<evidence type="ECO:0000256" key="8">
    <source>
        <dbReference type="ARBA" id="ARBA00023134"/>
    </source>
</evidence>
<evidence type="ECO:0000256" key="2">
    <source>
        <dbReference type="ARBA" id="ARBA00007699"/>
    </source>
</evidence>
<dbReference type="InterPro" id="IPR015349">
    <property type="entry name" value="OCT_dom"/>
</dbReference>
<keyword evidence="7 9" id="KW-0460">Magnesium</keyword>
<keyword evidence="3 9" id="KW-0963">Cytoplasm</keyword>
<evidence type="ECO:0000256" key="5">
    <source>
        <dbReference type="ARBA" id="ARBA00022741"/>
    </source>
</evidence>
<evidence type="ECO:0000256" key="3">
    <source>
        <dbReference type="ARBA" id="ARBA00022490"/>
    </source>
</evidence>
<dbReference type="PANTHER" id="PTHR11702">
    <property type="entry name" value="DEVELOPMENTALLY REGULATED GTP-BINDING PROTEIN-RELATED"/>
    <property type="match status" value="1"/>
</dbReference>
<dbReference type="NCBIfam" id="TIGR03595">
    <property type="entry name" value="Obg_CgtA_exten"/>
    <property type="match status" value="1"/>
</dbReference>
<evidence type="ECO:0000256" key="1">
    <source>
        <dbReference type="ARBA" id="ARBA00001946"/>
    </source>
</evidence>
<dbReference type="NCBIfam" id="NF008955">
    <property type="entry name" value="PRK12297.1"/>
    <property type="match status" value="1"/>
</dbReference>
<feature type="domain" description="Obg" evidence="12">
    <location>
        <begin position="1"/>
        <end position="158"/>
    </location>
</feature>
<dbReference type="KEGG" id="blr:BRLA_c012580"/>
<evidence type="ECO:0000313" key="13">
    <source>
        <dbReference type="EMBL" id="AIG25598.1"/>
    </source>
</evidence>
<feature type="domain" description="OBG-type G" evidence="10">
    <location>
        <begin position="159"/>
        <end position="327"/>
    </location>
</feature>
<feature type="binding site" evidence="9">
    <location>
        <begin position="165"/>
        <end position="172"/>
    </location>
    <ligand>
        <name>GTP</name>
        <dbReference type="ChEBI" id="CHEBI:37565"/>
    </ligand>
</feature>
<dbReference type="FunFam" id="3.40.50.300:FF:000515">
    <property type="entry name" value="GTPase Obg"/>
    <property type="match status" value="1"/>
</dbReference>
<dbReference type="HAMAP" id="MF_01454">
    <property type="entry name" value="GTPase_Obg"/>
    <property type="match status" value="1"/>
</dbReference>
<dbReference type="InterPro" id="IPR027417">
    <property type="entry name" value="P-loop_NTPase"/>
</dbReference>
<feature type="binding site" evidence="9">
    <location>
        <position position="172"/>
    </location>
    <ligand>
        <name>Mg(2+)</name>
        <dbReference type="ChEBI" id="CHEBI:18420"/>
    </ligand>
</feature>
<name>A0A075R335_BRELA</name>
<dbReference type="PRINTS" id="PR00326">
    <property type="entry name" value="GTP1OBG"/>
</dbReference>
<keyword evidence="6 9" id="KW-0378">Hydrolase</keyword>
<dbReference type="PANTHER" id="PTHR11702:SF31">
    <property type="entry name" value="MITOCHONDRIAL RIBOSOME-ASSOCIATED GTPASE 2"/>
    <property type="match status" value="1"/>
</dbReference>
<comment type="subcellular location">
    <subcellularLocation>
        <location evidence="9">Cytoplasm</location>
    </subcellularLocation>
</comment>
<dbReference type="GO" id="GO:0000287">
    <property type="term" value="F:magnesium ion binding"/>
    <property type="evidence" value="ECO:0007669"/>
    <property type="project" value="InterPro"/>
</dbReference>
<dbReference type="InterPro" id="IPR036726">
    <property type="entry name" value="GTP1_OBG_dom_sf"/>
</dbReference>
<organism evidence="13 14">
    <name type="scientific">Brevibacillus laterosporus LMG 15441</name>
    <dbReference type="NCBI Taxonomy" id="1042163"/>
    <lineage>
        <taxon>Bacteria</taxon>
        <taxon>Bacillati</taxon>
        <taxon>Bacillota</taxon>
        <taxon>Bacilli</taxon>
        <taxon>Bacillales</taxon>
        <taxon>Paenibacillaceae</taxon>
        <taxon>Brevibacillus</taxon>
    </lineage>
</organism>
<dbReference type="GO" id="GO:0005737">
    <property type="term" value="C:cytoplasm"/>
    <property type="evidence" value="ECO:0007669"/>
    <property type="project" value="UniProtKB-SubCell"/>
</dbReference>
<dbReference type="InterPro" id="IPR036346">
    <property type="entry name" value="GTP-bd_prot_GTP1/OBG_C_sf"/>
</dbReference>
<dbReference type="InterPro" id="IPR005225">
    <property type="entry name" value="Small_GTP-bd"/>
</dbReference>